<dbReference type="Proteomes" id="UP000708148">
    <property type="component" value="Unassembled WGS sequence"/>
</dbReference>
<keyword evidence="3" id="KW-1185">Reference proteome</keyword>
<dbReference type="AlphaFoldDB" id="A0A8S1J5S3"/>
<reference evidence="2" key="1">
    <citation type="submission" date="2020-12" db="EMBL/GenBank/DDBJ databases">
        <authorList>
            <person name="Iha C."/>
        </authorList>
    </citation>
    <scope>NUCLEOTIDE SEQUENCE</scope>
</reference>
<feature type="region of interest" description="Disordered" evidence="1">
    <location>
        <begin position="119"/>
        <end position="143"/>
    </location>
</feature>
<evidence type="ECO:0000256" key="1">
    <source>
        <dbReference type="SAM" id="MobiDB-lite"/>
    </source>
</evidence>
<evidence type="ECO:0000313" key="3">
    <source>
        <dbReference type="Proteomes" id="UP000708148"/>
    </source>
</evidence>
<accession>A0A8S1J5S3</accession>
<gene>
    <name evidence="2" type="ORF">OSTQU699_LOCUS6559</name>
</gene>
<name>A0A8S1J5S3_9CHLO</name>
<organism evidence="2 3">
    <name type="scientific">Ostreobium quekettii</name>
    <dbReference type="NCBI Taxonomy" id="121088"/>
    <lineage>
        <taxon>Eukaryota</taxon>
        <taxon>Viridiplantae</taxon>
        <taxon>Chlorophyta</taxon>
        <taxon>core chlorophytes</taxon>
        <taxon>Ulvophyceae</taxon>
        <taxon>TCBD clade</taxon>
        <taxon>Bryopsidales</taxon>
        <taxon>Ostreobineae</taxon>
        <taxon>Ostreobiaceae</taxon>
        <taxon>Ostreobium</taxon>
    </lineage>
</organism>
<comment type="caution">
    <text evidence="2">The sequence shown here is derived from an EMBL/GenBank/DDBJ whole genome shotgun (WGS) entry which is preliminary data.</text>
</comment>
<protein>
    <submittedName>
        <fullName evidence="2">Uncharacterized protein</fullName>
    </submittedName>
</protein>
<evidence type="ECO:0000313" key="2">
    <source>
        <dbReference type="EMBL" id="CAD7701200.1"/>
    </source>
</evidence>
<dbReference type="EMBL" id="CAJHUC010001456">
    <property type="protein sequence ID" value="CAD7701200.1"/>
    <property type="molecule type" value="Genomic_DNA"/>
</dbReference>
<sequence length="357" mass="36170">MTQTPVLVPSRTEHQNLYDTCAIKTGEFSSRRELQEVARAGQSGSGLQIRSAYADVDVQGGKNVDVRTPFGTVFVDGNVVVDTPLVGVQKNVGTKVLLKEGGEVVDAQVENGLVSVQVDEDSVEDGPAPPEGDGNNGGDEEEGFSVSIPGLVDVNVGDEGNVSVQVGSEVDPLVDVQVDEDGVSVEAPGGVLFNKTEEGIRVRVGDDGEILDLEIDGGKNVSVEAPFVTVQVDDSSVVVGGIADVEVEDGTVSVFVAGDESDSVVGVSVGGGGVGVTTPVVTVRAVDGEVDVDVPDESGYEVMTTEGGTVVKTGDGAQLVSVMAASGNVSVEVGDGGSLVDVEILSAGASTVQVAAA</sequence>
<proteinExistence type="predicted"/>